<protein>
    <recommendedName>
        <fullName evidence="3">Plasmodium RESA N-terminal domain-containing protein</fullName>
    </recommendedName>
</protein>
<feature type="region of interest" description="Disordered" evidence="1">
    <location>
        <begin position="98"/>
        <end position="122"/>
    </location>
</feature>
<dbReference type="AlphaFoldDB" id="A0A024V389"/>
<feature type="compositionally biased region" description="Basic and acidic residues" evidence="1">
    <location>
        <begin position="105"/>
        <end position="121"/>
    </location>
</feature>
<evidence type="ECO:0000256" key="2">
    <source>
        <dbReference type="SAM" id="Phobius"/>
    </source>
</evidence>
<evidence type="ECO:0000313" key="5">
    <source>
        <dbReference type="Proteomes" id="UP000030690"/>
    </source>
</evidence>
<feature type="transmembrane region" description="Helical" evidence="2">
    <location>
        <begin position="24"/>
        <end position="45"/>
    </location>
</feature>
<reference evidence="4 5" key="2">
    <citation type="submission" date="2013-02" db="EMBL/GenBank/DDBJ databases">
        <title>The Genome Sequence of Plasmodium falciparum Vietnam Oak-Knoll (FVO).</title>
        <authorList>
            <consortium name="The Broad Institute Genome Sequencing Platform"/>
            <consortium name="The Broad Institute Genome Sequencing Center for Infectious Disease"/>
            <person name="Neafsey D."/>
            <person name="Cheeseman I."/>
            <person name="Volkman S."/>
            <person name="Adams J."/>
            <person name="Walker B."/>
            <person name="Young S.K."/>
            <person name="Zeng Q."/>
            <person name="Gargeya S."/>
            <person name="Fitzgerald M."/>
            <person name="Haas B."/>
            <person name="Abouelleil A."/>
            <person name="Alvarado L."/>
            <person name="Arachchi H.M."/>
            <person name="Berlin A.M."/>
            <person name="Chapman S.B."/>
            <person name="Dewar J."/>
            <person name="Goldberg J."/>
            <person name="Griggs A."/>
            <person name="Gujja S."/>
            <person name="Hansen M."/>
            <person name="Howarth C."/>
            <person name="Imamovic A."/>
            <person name="Larimer J."/>
            <person name="McCowan C."/>
            <person name="Murphy C."/>
            <person name="Neiman D."/>
            <person name="Pearson M."/>
            <person name="Priest M."/>
            <person name="Roberts A."/>
            <person name="Saif S."/>
            <person name="Shea T."/>
            <person name="Sisk P."/>
            <person name="Sykes S."/>
            <person name="Wortman J."/>
            <person name="Nusbaum C."/>
            <person name="Birren B."/>
        </authorList>
    </citation>
    <scope>NUCLEOTIDE SEQUENCE [LARGE SCALE GENOMIC DNA]</scope>
    <source>
        <strain evidence="5">Vietnam Oak-Knoll (FVO)</strain>
    </source>
</reference>
<dbReference type="Proteomes" id="UP000030690">
    <property type="component" value="Unassembled WGS sequence"/>
</dbReference>
<evidence type="ECO:0000256" key="1">
    <source>
        <dbReference type="SAM" id="MobiDB-lite"/>
    </source>
</evidence>
<dbReference type="NCBIfam" id="TIGR01639">
    <property type="entry name" value="P_fal_TIGR01639"/>
    <property type="match status" value="1"/>
</dbReference>
<evidence type="ECO:0000313" key="4">
    <source>
        <dbReference type="EMBL" id="ETW17276.1"/>
    </source>
</evidence>
<organism evidence="4 5">
    <name type="scientific">Plasmodium falciparum Vietnam Oak-Knoll</name>
    <name type="common">FVO</name>
    <dbReference type="NCBI Taxonomy" id="1036723"/>
    <lineage>
        <taxon>Eukaryota</taxon>
        <taxon>Sar</taxon>
        <taxon>Alveolata</taxon>
        <taxon>Apicomplexa</taxon>
        <taxon>Aconoidasida</taxon>
        <taxon>Haemosporida</taxon>
        <taxon>Plasmodiidae</taxon>
        <taxon>Plasmodium</taxon>
        <taxon>Plasmodium (Laverania)</taxon>
    </lineage>
</organism>
<feature type="domain" description="Plasmodium RESA N-terminal" evidence="3">
    <location>
        <begin position="149"/>
        <end position="280"/>
    </location>
</feature>
<reference evidence="4 5" key="1">
    <citation type="submission" date="2013-02" db="EMBL/GenBank/DDBJ databases">
        <title>The Genome Annotation of Plasmodium falciparum Vietnam Oak-Knoll (FVO).</title>
        <authorList>
            <consortium name="The Broad Institute Genome Sequencing Platform"/>
            <consortium name="The Broad Institute Genome Sequencing Center for Infectious Disease"/>
            <person name="Neafsey D."/>
            <person name="Hoffman S."/>
            <person name="Volkman S."/>
            <person name="Rosenthal P."/>
            <person name="Walker B."/>
            <person name="Young S.K."/>
            <person name="Zeng Q."/>
            <person name="Gargeya S."/>
            <person name="Fitzgerald M."/>
            <person name="Haas B."/>
            <person name="Abouelleil A."/>
            <person name="Allen A.W."/>
            <person name="Alvarado L."/>
            <person name="Arachchi H.M."/>
            <person name="Berlin A.M."/>
            <person name="Chapman S.B."/>
            <person name="Gainer-Dewar J."/>
            <person name="Goldberg J."/>
            <person name="Griggs A."/>
            <person name="Gujja S."/>
            <person name="Hansen M."/>
            <person name="Howarth C."/>
            <person name="Imamovic A."/>
            <person name="Ireland A."/>
            <person name="Larimer J."/>
            <person name="McCowan C."/>
            <person name="Murphy C."/>
            <person name="Pearson M."/>
            <person name="Poon T.W."/>
            <person name="Priest M."/>
            <person name="Roberts A."/>
            <person name="Saif S."/>
            <person name="Shea T."/>
            <person name="Sisk P."/>
            <person name="Sykes S."/>
            <person name="Wortman J."/>
            <person name="Nusbaum C."/>
            <person name="Birren B."/>
        </authorList>
    </citation>
    <scope>NUCLEOTIDE SEQUENCE [LARGE SCALE GENOMIC DNA]</scope>
    <source>
        <strain evidence="5">Vietnam Oak-Knoll (FVO)</strain>
    </source>
</reference>
<dbReference type="InterPro" id="IPR019111">
    <property type="entry name" value="PRESA_N"/>
</dbReference>
<dbReference type="EMBL" id="KI925132">
    <property type="protein sequence ID" value="ETW17276.1"/>
    <property type="molecule type" value="Genomic_DNA"/>
</dbReference>
<keyword evidence="2" id="KW-0472">Membrane</keyword>
<dbReference type="InterPro" id="IPR006526">
    <property type="entry name" value="Export_prot_PHISTa/b/c"/>
</dbReference>
<name>A0A024V389_PLAFA</name>
<accession>A0A024V389</accession>
<gene>
    <name evidence="4" type="ORF">PFFVO_03820</name>
</gene>
<sequence length="288" mass="34725">MKNIINKKFDSISEYIYMNKNGMLFYRSYLFFLTWYFIGIFYISLKCTYQNKGEEKIQYDCIYSRNLCEIKKGGFESFLNKICKYKLWNKKDDLNKKKIKKKKNKENNEDSKEQNINKNKDSCNNVTDANSMKKEDSIKVHNNNFISKQLTKEELYDLLYTLVEVPERKILLLLWNQTIGLYNEQLEDLLKEIYNFLPNRVYRNQKNSEGRSFYKIISREKIFDECVTNCREELAIKKVELTKGYYDLLNTKKKMDDIRNFIFSCIEQFEKLINNFCNKCKKDTLSLK</sequence>
<dbReference type="Pfam" id="PF09687">
    <property type="entry name" value="PRESAN"/>
    <property type="match status" value="1"/>
</dbReference>
<evidence type="ECO:0000259" key="3">
    <source>
        <dbReference type="Pfam" id="PF09687"/>
    </source>
</evidence>
<proteinExistence type="predicted"/>
<keyword evidence="2" id="KW-0812">Transmembrane</keyword>
<keyword evidence="2" id="KW-1133">Transmembrane helix</keyword>
<dbReference type="OrthoDB" id="376477at2759"/>